<evidence type="ECO:0000313" key="3">
    <source>
        <dbReference type="EMBL" id="KXS22469.1"/>
    </source>
</evidence>
<feature type="region of interest" description="Disordered" evidence="2">
    <location>
        <begin position="88"/>
        <end position="125"/>
    </location>
</feature>
<proteinExistence type="predicted"/>
<organism evidence="3 4">
    <name type="scientific">Gonapodya prolifera (strain JEL478)</name>
    <name type="common">Monoblepharis prolifera</name>
    <dbReference type="NCBI Taxonomy" id="1344416"/>
    <lineage>
        <taxon>Eukaryota</taxon>
        <taxon>Fungi</taxon>
        <taxon>Fungi incertae sedis</taxon>
        <taxon>Chytridiomycota</taxon>
        <taxon>Chytridiomycota incertae sedis</taxon>
        <taxon>Monoblepharidomycetes</taxon>
        <taxon>Monoblepharidales</taxon>
        <taxon>Gonapodyaceae</taxon>
        <taxon>Gonapodya</taxon>
    </lineage>
</organism>
<feature type="region of interest" description="Disordered" evidence="2">
    <location>
        <begin position="442"/>
        <end position="465"/>
    </location>
</feature>
<protein>
    <submittedName>
        <fullName evidence="3">Uncharacterized protein</fullName>
    </submittedName>
</protein>
<evidence type="ECO:0000256" key="1">
    <source>
        <dbReference type="SAM" id="Coils"/>
    </source>
</evidence>
<feature type="compositionally biased region" description="Low complexity" evidence="2">
    <location>
        <begin position="372"/>
        <end position="398"/>
    </location>
</feature>
<feature type="region of interest" description="Disordered" evidence="2">
    <location>
        <begin position="357"/>
        <end position="430"/>
    </location>
</feature>
<dbReference type="AlphaFoldDB" id="A0A139B0H0"/>
<sequence>MQVLRGLLPGRWRKPKNPEQKKPEEKKEKEETLTWTTLPRLPSGKRQASDQPDSKAFVTEFPQGLHGNGNSPNRRWSAFLFRNELMDTSPTRPSSGIFESEFKPVSRGSSKKHGGDPFSGSEVQEHLNEQARKLGVEATRLRGTNVALTRENAELRMKQLSLQTSLQNISADLSRHQALVPALESQVQQLSSLLDDRRNEREALLQRASQMREELDGLVASLGSPLGDSVEAKRGEREEASTGRSADNRKPDAVSSGATLVASTGRFTTNGPSHDPSHTPQSHGGVPKDSVTVLPAAELCPELLSIPSTVPGTDSAVELQDRESEEEGSRGRQLGPGRNRNVLEAVDALRKLANKTRNMNGLGASPLEASWQDTQTSDCDTTSLPSPRLSSSSSPELSGVVSPGEKPKSIAHPPLTSHTSTSRFDNSSNDGILFQQYRPVRAMPTTPRSSSPLPPSIPGSPQSRFRRSAAFDSPSIGLLGPQPLAESSFLRSGAVGADKSVPPVPALSSPSNARRTCGTWRGVNESRFTSCLEGQMQNNNVTEKLRIKI</sequence>
<gene>
    <name evidence="3" type="ORF">M427DRAFT_173320</name>
</gene>
<name>A0A139B0H0_GONPJ</name>
<accession>A0A139B0H0</accession>
<keyword evidence="1" id="KW-0175">Coiled coil</keyword>
<evidence type="ECO:0000313" key="4">
    <source>
        <dbReference type="Proteomes" id="UP000070544"/>
    </source>
</evidence>
<feature type="compositionally biased region" description="Basic and acidic residues" evidence="2">
    <location>
        <begin position="230"/>
        <end position="252"/>
    </location>
</feature>
<feature type="coiled-coil region" evidence="1">
    <location>
        <begin position="187"/>
        <end position="221"/>
    </location>
</feature>
<dbReference type="Proteomes" id="UP000070544">
    <property type="component" value="Unassembled WGS sequence"/>
</dbReference>
<feature type="compositionally biased region" description="Polar residues" evidence="2">
    <location>
        <begin position="256"/>
        <end position="282"/>
    </location>
</feature>
<feature type="compositionally biased region" description="Polar residues" evidence="2">
    <location>
        <begin position="416"/>
        <end position="430"/>
    </location>
</feature>
<feature type="region of interest" description="Disordered" evidence="2">
    <location>
        <begin position="1"/>
        <end position="73"/>
    </location>
</feature>
<reference evidence="3 4" key="1">
    <citation type="journal article" date="2015" name="Genome Biol. Evol.">
        <title>Phylogenomic analyses indicate that early fungi evolved digesting cell walls of algal ancestors of land plants.</title>
        <authorList>
            <person name="Chang Y."/>
            <person name="Wang S."/>
            <person name="Sekimoto S."/>
            <person name="Aerts A.L."/>
            <person name="Choi C."/>
            <person name="Clum A."/>
            <person name="LaButti K.M."/>
            <person name="Lindquist E.A."/>
            <person name="Yee Ngan C."/>
            <person name="Ohm R.A."/>
            <person name="Salamov A.A."/>
            <person name="Grigoriev I.V."/>
            <person name="Spatafora J.W."/>
            <person name="Berbee M.L."/>
        </authorList>
    </citation>
    <scope>NUCLEOTIDE SEQUENCE [LARGE SCALE GENOMIC DNA]</scope>
    <source>
        <strain evidence="3 4">JEL478</strain>
    </source>
</reference>
<feature type="region of interest" description="Disordered" evidence="2">
    <location>
        <begin position="221"/>
        <end position="289"/>
    </location>
</feature>
<keyword evidence="4" id="KW-1185">Reference proteome</keyword>
<feature type="region of interest" description="Disordered" evidence="2">
    <location>
        <begin position="305"/>
        <end position="341"/>
    </location>
</feature>
<dbReference type="EMBL" id="KQ965731">
    <property type="protein sequence ID" value="KXS22469.1"/>
    <property type="molecule type" value="Genomic_DNA"/>
</dbReference>
<feature type="compositionally biased region" description="Basic and acidic residues" evidence="2">
    <location>
        <begin position="319"/>
        <end position="330"/>
    </location>
</feature>
<feature type="compositionally biased region" description="Basic and acidic residues" evidence="2">
    <location>
        <begin position="16"/>
        <end position="32"/>
    </location>
</feature>
<evidence type="ECO:0000256" key="2">
    <source>
        <dbReference type="SAM" id="MobiDB-lite"/>
    </source>
</evidence>